<accession>A0A9J7APY7</accession>
<dbReference type="Pfam" id="PF01546">
    <property type="entry name" value="Peptidase_M20"/>
    <property type="match status" value="1"/>
</dbReference>
<dbReference type="GO" id="GO:0046872">
    <property type="term" value="F:metal ion binding"/>
    <property type="evidence" value="ECO:0007669"/>
    <property type="project" value="UniProtKB-KW"/>
</dbReference>
<dbReference type="AlphaFoldDB" id="A0A9J7APY7"/>
<dbReference type="NCBIfam" id="NF005710">
    <property type="entry name" value="PRK07522.1"/>
    <property type="match status" value="1"/>
</dbReference>
<dbReference type="GO" id="GO:0008777">
    <property type="term" value="F:acetylornithine deacetylase activity"/>
    <property type="evidence" value="ECO:0007669"/>
    <property type="project" value="UniProtKB-EC"/>
</dbReference>
<keyword evidence="4" id="KW-0055">Arginine biosynthesis</keyword>
<evidence type="ECO:0000256" key="5">
    <source>
        <dbReference type="ARBA" id="ARBA00022605"/>
    </source>
</evidence>
<dbReference type="InterPro" id="IPR002933">
    <property type="entry name" value="Peptidase_M20"/>
</dbReference>
<evidence type="ECO:0000256" key="6">
    <source>
        <dbReference type="ARBA" id="ARBA00022723"/>
    </source>
</evidence>
<keyword evidence="3" id="KW-0963">Cytoplasm</keyword>
<keyword evidence="9" id="KW-0170">Cobalt</keyword>
<dbReference type="Proteomes" id="UP001060336">
    <property type="component" value="Chromosome"/>
</dbReference>
<dbReference type="CDD" id="cd03894">
    <property type="entry name" value="M20_ArgE"/>
    <property type="match status" value="1"/>
</dbReference>
<evidence type="ECO:0000256" key="9">
    <source>
        <dbReference type="ARBA" id="ARBA00023285"/>
    </source>
</evidence>
<reference evidence="11" key="1">
    <citation type="submission" date="2022-08" db="EMBL/GenBank/DDBJ databases">
        <title>Nisaea acidiphila sp. nov., isolated from a marine algal debris and emended description of the genus Nisaea Urios et al. 2008.</title>
        <authorList>
            <person name="Kwon K."/>
        </authorList>
    </citation>
    <scope>NUCLEOTIDE SEQUENCE</scope>
    <source>
        <strain evidence="11">MEBiC11861</strain>
    </source>
</reference>
<evidence type="ECO:0000256" key="1">
    <source>
        <dbReference type="ARBA" id="ARBA00001947"/>
    </source>
</evidence>
<proteinExistence type="inferred from homology"/>
<dbReference type="PANTHER" id="PTHR43808:SF31">
    <property type="entry name" value="N-ACETYL-L-CITRULLINE DEACETYLASE"/>
    <property type="match status" value="1"/>
</dbReference>
<dbReference type="SUPFAM" id="SSF53187">
    <property type="entry name" value="Zn-dependent exopeptidases"/>
    <property type="match status" value="1"/>
</dbReference>
<dbReference type="InterPro" id="IPR010169">
    <property type="entry name" value="AcOrn-deacetyl"/>
</dbReference>
<keyword evidence="7 11" id="KW-0378">Hydrolase</keyword>
<organism evidence="11 12">
    <name type="scientific">Nisaea acidiphila</name>
    <dbReference type="NCBI Taxonomy" id="1862145"/>
    <lineage>
        <taxon>Bacteria</taxon>
        <taxon>Pseudomonadati</taxon>
        <taxon>Pseudomonadota</taxon>
        <taxon>Alphaproteobacteria</taxon>
        <taxon>Rhodospirillales</taxon>
        <taxon>Thalassobaculaceae</taxon>
        <taxon>Nisaea</taxon>
    </lineage>
</organism>
<dbReference type="NCBIfam" id="TIGR01892">
    <property type="entry name" value="AcOrn-deacetyl"/>
    <property type="match status" value="1"/>
</dbReference>
<name>A0A9J7APY7_9PROT</name>
<dbReference type="InterPro" id="IPR001261">
    <property type="entry name" value="ArgE/DapE_CS"/>
</dbReference>
<dbReference type="KEGG" id="naci:NUH88_16390"/>
<keyword evidence="5" id="KW-0028">Amino-acid biosynthesis</keyword>
<dbReference type="Gene3D" id="3.30.70.360">
    <property type="match status" value="1"/>
</dbReference>
<dbReference type="PROSITE" id="PS00759">
    <property type="entry name" value="ARGE_DAPE_CPG2_2"/>
    <property type="match status" value="1"/>
</dbReference>
<comment type="similarity">
    <text evidence="2">Belongs to the peptidase M20A family. ArgE subfamily.</text>
</comment>
<sequence length="387" mass="41630">MQASREETLPILKDLIGFATVSADSNLALIDYAANRLGDLGAEVKVYRDESGAKANLFATIGPETDGGIVLSGHSDVVPVEDQDWSSDPFEMRLADDKAYGRGTCDMKGFIAAALAMAPHYAQAGLKRPVHFAFTYDEEVGCLGAQSLMHDLALLPFKPAVCIIGEPTEMRIIEGHKGCCEYTVTFTGMEGHGSQPDLGVNAVEYAVRYVTRLMELREALKKRVPDGSRFDPPWSTLQIGRLSGGVAHNVIPGLATLDWEMRPVVKADMDFVKGEIAAYVQDDLLPAMRKIYADADIVTEVIGEVDGLEPVPESEALRIVAELTGANGADLVAFGTEAGLFQRLGISTVVCGPGSIEQAHKPDEFIALDQLDQCLTMLGKLTAKLTA</sequence>
<gene>
    <name evidence="11" type="primary">argE</name>
    <name evidence="11" type="ORF">NUH88_16390</name>
</gene>
<dbReference type="InterPro" id="IPR011650">
    <property type="entry name" value="Peptidase_M20_dimer"/>
</dbReference>
<dbReference type="PANTHER" id="PTHR43808">
    <property type="entry name" value="ACETYLORNITHINE DEACETYLASE"/>
    <property type="match status" value="1"/>
</dbReference>
<dbReference type="InterPro" id="IPR050072">
    <property type="entry name" value="Peptidase_M20A"/>
</dbReference>
<dbReference type="Pfam" id="PF07687">
    <property type="entry name" value="M20_dimer"/>
    <property type="match status" value="1"/>
</dbReference>
<dbReference type="InterPro" id="IPR036264">
    <property type="entry name" value="Bact_exopeptidase_dim_dom"/>
</dbReference>
<comment type="cofactor">
    <cofactor evidence="1">
        <name>Zn(2+)</name>
        <dbReference type="ChEBI" id="CHEBI:29105"/>
    </cofactor>
</comment>
<feature type="domain" description="Peptidase M20 dimerisation" evidence="10">
    <location>
        <begin position="175"/>
        <end position="284"/>
    </location>
</feature>
<dbReference type="GO" id="GO:0006526">
    <property type="term" value="P:L-arginine biosynthetic process"/>
    <property type="evidence" value="ECO:0007669"/>
    <property type="project" value="UniProtKB-KW"/>
</dbReference>
<evidence type="ECO:0000256" key="8">
    <source>
        <dbReference type="ARBA" id="ARBA00022833"/>
    </source>
</evidence>
<dbReference type="EMBL" id="CP102480">
    <property type="protein sequence ID" value="UUX48970.1"/>
    <property type="molecule type" value="Genomic_DNA"/>
</dbReference>
<protein>
    <submittedName>
        <fullName evidence="11">Acetylornithine deacetylase</fullName>
        <ecNumber evidence="11">3.5.1.16</ecNumber>
    </submittedName>
</protein>
<evidence type="ECO:0000259" key="10">
    <source>
        <dbReference type="Pfam" id="PF07687"/>
    </source>
</evidence>
<keyword evidence="6" id="KW-0479">Metal-binding</keyword>
<dbReference type="EC" id="3.5.1.16" evidence="11"/>
<evidence type="ECO:0000256" key="4">
    <source>
        <dbReference type="ARBA" id="ARBA00022571"/>
    </source>
</evidence>
<evidence type="ECO:0000256" key="2">
    <source>
        <dbReference type="ARBA" id="ARBA00005691"/>
    </source>
</evidence>
<dbReference type="Gene3D" id="3.40.630.10">
    <property type="entry name" value="Zn peptidases"/>
    <property type="match status" value="1"/>
</dbReference>
<evidence type="ECO:0000256" key="7">
    <source>
        <dbReference type="ARBA" id="ARBA00022801"/>
    </source>
</evidence>
<dbReference type="RefSeq" id="WP_257767471.1">
    <property type="nucleotide sequence ID" value="NZ_CP102480.1"/>
</dbReference>
<evidence type="ECO:0000256" key="3">
    <source>
        <dbReference type="ARBA" id="ARBA00022490"/>
    </source>
</evidence>
<evidence type="ECO:0000313" key="11">
    <source>
        <dbReference type="EMBL" id="UUX48970.1"/>
    </source>
</evidence>
<keyword evidence="8" id="KW-0862">Zinc</keyword>
<evidence type="ECO:0000313" key="12">
    <source>
        <dbReference type="Proteomes" id="UP001060336"/>
    </source>
</evidence>
<dbReference type="SUPFAM" id="SSF55031">
    <property type="entry name" value="Bacterial exopeptidase dimerisation domain"/>
    <property type="match status" value="1"/>
</dbReference>
<keyword evidence="12" id="KW-1185">Reference proteome</keyword>